<reference evidence="9 10" key="1">
    <citation type="submission" date="2013-11" db="EMBL/GenBank/DDBJ databases">
        <title>The Damaraland mole rat (Fukomys damarensis) genome and evolution of African mole rats.</title>
        <authorList>
            <person name="Gladyshev V.N."/>
            <person name="Fang X."/>
        </authorList>
    </citation>
    <scope>NUCLEOTIDE SEQUENCE [LARGE SCALE GENOMIC DNA]</scope>
    <source>
        <tissue evidence="9">Liver</tissue>
    </source>
</reference>
<keyword evidence="6" id="KW-0732">Signal</keyword>
<dbReference type="InterPro" id="IPR012916">
    <property type="entry name" value="RED_N"/>
</dbReference>
<dbReference type="EMBL" id="KN125101">
    <property type="protein sequence ID" value="KFO19343.1"/>
    <property type="molecule type" value="Genomic_DNA"/>
</dbReference>
<evidence type="ECO:0000259" key="8">
    <source>
        <dbReference type="Pfam" id="PF07808"/>
    </source>
</evidence>
<evidence type="ECO:0000256" key="4">
    <source>
        <dbReference type="ARBA" id="ARBA00023242"/>
    </source>
</evidence>
<feature type="compositionally biased region" description="Basic and acidic residues" evidence="5">
    <location>
        <begin position="328"/>
        <end position="392"/>
    </location>
</feature>
<feature type="domain" description="RED-like N-terminal" evidence="8">
    <location>
        <begin position="72"/>
        <end position="298"/>
    </location>
</feature>
<dbReference type="eggNOG" id="KOG2498">
    <property type="taxonomic scope" value="Eukaryota"/>
</dbReference>
<dbReference type="PANTHER" id="PTHR12765">
    <property type="entry name" value="RED PROTEIN IK FACTOR CYTOKINE IK"/>
    <property type="match status" value="1"/>
</dbReference>
<name>A0A091CP50_FUKDA</name>
<protein>
    <submittedName>
        <fullName evidence="9">Protein Red</fullName>
    </submittedName>
</protein>
<comment type="subcellular location">
    <subcellularLocation>
        <location evidence="1">Nucleus</location>
    </subcellularLocation>
</comment>
<dbReference type="STRING" id="885580.ENSFDAP00000018114"/>
<sequence>MMFTCSCFISCWVLILKIFAFSSRSKLTNEDFRKLLMTPRAAPTSAPPSKSRHHEMPREYNEDEDPAARRRKKKSYYAKLRQQEIERERELAEKYRDRAKERRDGVNKDYEETELISTTANYRAVGPTAEADKSAAEKRRQLIQESKFLGGDMEHTHLVKGLDFALLQKVRAEIASKEKEEEELMEKPQKETKKDEDPENKIEFKTRLGRNVYRMLFKSKAYERNELFLPGRMAYVVDLDDEYADTDIPTTLIRSKADCPTMEAQTTLTTNDIVISKLTQILSYLRQGTRNKKLKKKDKGKLEEKKPPEADMNIFEDIGDYVPSTTKTPRDKERERYRERERDRERDRDRDREREREREREQDREREEEKKRHSYFEKPKVDDEKPEDKKQLGDFFGMSNSYAECYPATMDDMAVDSDEEVDYSKMDQGNKKGPLGRWDFDTQEEYSEYMNNKEALPKAAFQYGIKMSEGRKTRRFKETNDKAELDRQWKKISAIIEKRKKMEADGVEVKRPKY</sequence>
<accession>A0A091CP50</accession>
<keyword evidence="10" id="KW-1185">Reference proteome</keyword>
<feature type="region of interest" description="Disordered" evidence="5">
    <location>
        <begin position="290"/>
        <end position="392"/>
    </location>
</feature>
<evidence type="ECO:0000256" key="5">
    <source>
        <dbReference type="SAM" id="MobiDB-lite"/>
    </source>
</evidence>
<evidence type="ECO:0000259" key="7">
    <source>
        <dbReference type="Pfam" id="PF07807"/>
    </source>
</evidence>
<dbReference type="Proteomes" id="UP000028990">
    <property type="component" value="Unassembled WGS sequence"/>
</dbReference>
<dbReference type="Pfam" id="PF07807">
    <property type="entry name" value="RED_C"/>
    <property type="match status" value="1"/>
</dbReference>
<feature type="chain" id="PRO_5001872541" evidence="6">
    <location>
        <begin position="23"/>
        <end position="514"/>
    </location>
</feature>
<evidence type="ECO:0000313" key="9">
    <source>
        <dbReference type="EMBL" id="KFO19343.1"/>
    </source>
</evidence>
<dbReference type="Pfam" id="PF07808">
    <property type="entry name" value="RED_N"/>
    <property type="match status" value="1"/>
</dbReference>
<proteinExistence type="inferred from homology"/>
<feature type="region of interest" description="Disordered" evidence="5">
    <location>
        <begin position="38"/>
        <end position="75"/>
    </location>
</feature>
<dbReference type="GO" id="GO:0005634">
    <property type="term" value="C:nucleus"/>
    <property type="evidence" value="ECO:0007669"/>
    <property type="project" value="UniProtKB-SubCell"/>
</dbReference>
<evidence type="ECO:0000256" key="2">
    <source>
        <dbReference type="ARBA" id="ARBA00006660"/>
    </source>
</evidence>
<evidence type="ECO:0000256" key="6">
    <source>
        <dbReference type="SAM" id="SignalP"/>
    </source>
</evidence>
<keyword evidence="3" id="KW-0677">Repeat</keyword>
<organism evidence="9 10">
    <name type="scientific">Fukomys damarensis</name>
    <name type="common">Damaraland mole rat</name>
    <name type="synonym">Cryptomys damarensis</name>
    <dbReference type="NCBI Taxonomy" id="885580"/>
    <lineage>
        <taxon>Eukaryota</taxon>
        <taxon>Metazoa</taxon>
        <taxon>Chordata</taxon>
        <taxon>Craniata</taxon>
        <taxon>Vertebrata</taxon>
        <taxon>Euteleostomi</taxon>
        <taxon>Mammalia</taxon>
        <taxon>Eutheria</taxon>
        <taxon>Euarchontoglires</taxon>
        <taxon>Glires</taxon>
        <taxon>Rodentia</taxon>
        <taxon>Hystricomorpha</taxon>
        <taxon>Bathyergidae</taxon>
        <taxon>Fukomys</taxon>
    </lineage>
</organism>
<feature type="domain" description="Protein RED C-terminal" evidence="7">
    <location>
        <begin position="402"/>
        <end position="507"/>
    </location>
</feature>
<feature type="region of interest" description="Disordered" evidence="5">
    <location>
        <begin position="177"/>
        <end position="201"/>
    </location>
</feature>
<dbReference type="AlphaFoldDB" id="A0A091CP50"/>
<feature type="compositionally biased region" description="Low complexity" evidence="5">
    <location>
        <begin position="38"/>
        <end position="49"/>
    </location>
</feature>
<comment type="similarity">
    <text evidence="2">Belongs to the RED family.</text>
</comment>
<evidence type="ECO:0000313" key="10">
    <source>
        <dbReference type="Proteomes" id="UP000028990"/>
    </source>
</evidence>
<dbReference type="InterPro" id="IPR012492">
    <property type="entry name" value="RED_C"/>
</dbReference>
<evidence type="ECO:0000256" key="1">
    <source>
        <dbReference type="ARBA" id="ARBA00004123"/>
    </source>
</evidence>
<feature type="signal peptide" evidence="6">
    <location>
        <begin position="1"/>
        <end position="22"/>
    </location>
</feature>
<gene>
    <name evidence="9" type="ORF">H920_19274</name>
</gene>
<evidence type="ECO:0000256" key="3">
    <source>
        <dbReference type="ARBA" id="ARBA00022737"/>
    </source>
</evidence>
<dbReference type="InterPro" id="IPR039896">
    <property type="entry name" value="Red-like"/>
</dbReference>
<feature type="compositionally biased region" description="Basic and acidic residues" evidence="5">
    <location>
        <begin position="300"/>
        <end position="309"/>
    </location>
</feature>
<keyword evidence="4" id="KW-0539">Nucleus</keyword>
<feature type="compositionally biased region" description="Basic residues" evidence="5">
    <location>
        <begin position="290"/>
        <end position="299"/>
    </location>
</feature>